<accession>A0A0F9ITG1</accession>
<evidence type="ECO:0000313" key="1">
    <source>
        <dbReference type="EMBL" id="KKM60618.1"/>
    </source>
</evidence>
<sequence>MAQPKLNLAITGKDAASAEVKKLEKRLKELGGETAVKTQKQIKKLNSKIKTLGGASKKTSKIFSKFTSGIAIGNIAATAATAIFTGVIGALKGIIDAAANTEKQWNLVTASLERHGLASEDNIAMVKKFADEMQTLTGVADEDYGRAVQRMIDAGQDLSTSFDLVAGAADIAASTGKDTAKIMNQISDAIIKEDVVALEKWTGAIDANLPFSQQLDTALGRINKRFGGAASKNANTYAVRIEVMKQMFGDLQEMVGTIVLPLLLKLINIS</sequence>
<dbReference type="AlphaFoldDB" id="A0A0F9ITG1"/>
<comment type="caution">
    <text evidence="1">The sequence shown here is derived from an EMBL/GenBank/DDBJ whole genome shotgun (WGS) entry which is preliminary data.</text>
</comment>
<proteinExistence type="predicted"/>
<protein>
    <recommendedName>
        <fullName evidence="2">Bacteriophage tail tape measure N-terminal domain-containing protein</fullName>
    </recommendedName>
</protein>
<feature type="non-terminal residue" evidence="1">
    <location>
        <position position="270"/>
    </location>
</feature>
<evidence type="ECO:0008006" key="2">
    <source>
        <dbReference type="Google" id="ProtNLM"/>
    </source>
</evidence>
<reference evidence="1" key="1">
    <citation type="journal article" date="2015" name="Nature">
        <title>Complex archaea that bridge the gap between prokaryotes and eukaryotes.</title>
        <authorList>
            <person name="Spang A."/>
            <person name="Saw J.H."/>
            <person name="Jorgensen S.L."/>
            <person name="Zaremba-Niedzwiedzka K."/>
            <person name="Martijn J."/>
            <person name="Lind A.E."/>
            <person name="van Eijk R."/>
            <person name="Schleper C."/>
            <person name="Guy L."/>
            <person name="Ettema T.J."/>
        </authorList>
    </citation>
    <scope>NUCLEOTIDE SEQUENCE</scope>
</reference>
<name>A0A0F9ITG1_9ZZZZ</name>
<gene>
    <name evidence="1" type="ORF">LCGC14_1540090</name>
</gene>
<dbReference type="EMBL" id="LAZR01011647">
    <property type="protein sequence ID" value="KKM60618.1"/>
    <property type="molecule type" value="Genomic_DNA"/>
</dbReference>
<organism evidence="1">
    <name type="scientific">marine sediment metagenome</name>
    <dbReference type="NCBI Taxonomy" id="412755"/>
    <lineage>
        <taxon>unclassified sequences</taxon>
        <taxon>metagenomes</taxon>
        <taxon>ecological metagenomes</taxon>
    </lineage>
</organism>